<proteinExistence type="predicted"/>
<keyword evidence="3" id="KW-1185">Reference proteome</keyword>
<name>A0A386KS78_9CAUD</name>
<dbReference type="EMBL" id="MH825712">
    <property type="protein sequence ID" value="AYD87341.1"/>
    <property type="molecule type" value="Genomic_DNA"/>
</dbReference>
<reference evidence="2 3" key="1">
    <citation type="submission" date="2018-08" db="EMBL/GenBank/DDBJ databases">
        <authorList>
            <person name="Preder H."/>
            <person name="Servin-Meza L.A."/>
            <person name="Bonilla J.A."/>
            <person name="Klyczek K."/>
            <person name="Garlena R.A."/>
            <person name="Russell D.A."/>
            <person name="Pope W.H."/>
            <person name="Jacobs-Sera D."/>
            <person name="Hatfull G.F."/>
        </authorList>
    </citation>
    <scope>NUCLEOTIDE SEQUENCE [LARGE SCALE GENOMIC DNA]</scope>
</reference>
<gene>
    <name evidence="2" type="primary">40</name>
    <name evidence="2" type="ORF">SEA_VALENTINIPUFF_40</name>
</gene>
<evidence type="ECO:0000313" key="3">
    <source>
        <dbReference type="Proteomes" id="UP000281993"/>
    </source>
</evidence>
<evidence type="ECO:0000256" key="1">
    <source>
        <dbReference type="SAM" id="MobiDB-lite"/>
    </source>
</evidence>
<protein>
    <submittedName>
        <fullName evidence="2">Uncharacterized protein</fullName>
    </submittedName>
</protein>
<dbReference type="Proteomes" id="UP000281993">
    <property type="component" value="Segment"/>
</dbReference>
<organism evidence="2 3">
    <name type="scientific">Microbacterium phage ValentiniPuff</name>
    <dbReference type="NCBI Taxonomy" id="2315705"/>
    <lineage>
        <taxon>Viruses</taxon>
        <taxon>Duplodnaviria</taxon>
        <taxon>Heunggongvirae</taxon>
        <taxon>Uroviricota</taxon>
        <taxon>Caudoviricetes</taxon>
        <taxon>Valentinivirus</taxon>
        <taxon>Valentinivirus valentinipuff</taxon>
    </lineage>
</organism>
<evidence type="ECO:0000313" key="2">
    <source>
        <dbReference type="EMBL" id="AYD87341.1"/>
    </source>
</evidence>
<sequence>MDARQYAEAARKAGQSVVDTVVSVRKTGAETSTIEPIARLIRAAFERLAIEVELEAAKPEPPLPNQHYRPGRTQTMSTDSRGRLSLGPKFASSTFVVTTDAGGMITLTPERTR</sequence>
<feature type="region of interest" description="Disordered" evidence="1">
    <location>
        <begin position="56"/>
        <end position="87"/>
    </location>
</feature>
<accession>A0A386KS78</accession>